<organism evidence="6 7">
    <name type="scientific">Devosia nanyangense</name>
    <dbReference type="NCBI Taxonomy" id="1228055"/>
    <lineage>
        <taxon>Bacteria</taxon>
        <taxon>Pseudomonadati</taxon>
        <taxon>Pseudomonadota</taxon>
        <taxon>Alphaproteobacteria</taxon>
        <taxon>Hyphomicrobiales</taxon>
        <taxon>Devosiaceae</taxon>
        <taxon>Devosia</taxon>
    </lineage>
</organism>
<dbReference type="GO" id="GO:0043190">
    <property type="term" value="C:ATP-binding cassette (ABC) transporter complex"/>
    <property type="evidence" value="ECO:0007669"/>
    <property type="project" value="InterPro"/>
</dbReference>
<accession>A0A933L5Z2</accession>
<dbReference type="InterPro" id="IPR039424">
    <property type="entry name" value="SBP_5"/>
</dbReference>
<sequence length="493" mass="52818">MRKSLILLALAGALLSTTAFAAPRTDLTIGIQLEPTNLDPTTGGAAAAIRTVTNLNVFNGLTRIDKDGAVQPDLATSWDISPDGLTYTFHLKTDVKFSDGTPFSADDVKWTLDRDRGADSKSAQKQLFAAIASVDVVDPATVKITLSQPQGDLPYNLGWGDAVIVSQKTAETNVTNPIGTGPYILGEWVKADHLTLVPNPNYAGTKPALDKVTFKFISDPTAASSAVQAGDVDVFSGFPAPELLEQFKSNPDFQVIVGSSQGETIVAMNNAHPPLDNVKVREAIAHAIDRKAIIDGAQFGYGTPIGSFYPPGDPAYVDLTDLSNYDPAKSKQMLADAGVTDLTLTFKVPPAAYARASAPIIQQELADVGVKVNVVNVEWADWIANVFQGAYDYDLTMVSHVEANDFAAFGKPGYYPNYKADALNKLVADLNATTDPAKQISIKQDIQKQLANDFAAIYVFELPNITVANKDVQGLWVNAPQPTTDLSAISWKE</sequence>
<feature type="domain" description="Solute-binding protein family 5" evidence="5">
    <location>
        <begin position="70"/>
        <end position="396"/>
    </location>
</feature>
<feature type="signal peptide" evidence="4">
    <location>
        <begin position="1"/>
        <end position="21"/>
    </location>
</feature>
<reference evidence="6" key="1">
    <citation type="submission" date="2020-07" db="EMBL/GenBank/DDBJ databases">
        <title>Huge and variable diversity of episymbiotic CPR bacteria and DPANN archaea in groundwater ecosystems.</title>
        <authorList>
            <person name="He C.Y."/>
            <person name="Keren R."/>
            <person name="Whittaker M."/>
            <person name="Farag I.F."/>
            <person name="Doudna J."/>
            <person name="Cate J.H.D."/>
            <person name="Banfield J.F."/>
        </authorList>
    </citation>
    <scope>NUCLEOTIDE SEQUENCE</scope>
    <source>
        <strain evidence="6">NC_groundwater_1586_Pr3_B-0.1um_66_15</strain>
    </source>
</reference>
<dbReference type="PIRSF" id="PIRSF002741">
    <property type="entry name" value="MppA"/>
    <property type="match status" value="1"/>
</dbReference>
<dbReference type="PANTHER" id="PTHR30290">
    <property type="entry name" value="PERIPLASMIC BINDING COMPONENT OF ABC TRANSPORTER"/>
    <property type="match status" value="1"/>
</dbReference>
<evidence type="ECO:0000259" key="5">
    <source>
        <dbReference type="Pfam" id="PF00496"/>
    </source>
</evidence>
<evidence type="ECO:0000256" key="1">
    <source>
        <dbReference type="ARBA" id="ARBA00004418"/>
    </source>
</evidence>
<dbReference type="InterPro" id="IPR000914">
    <property type="entry name" value="SBP_5_dom"/>
</dbReference>
<dbReference type="GO" id="GO:0015833">
    <property type="term" value="P:peptide transport"/>
    <property type="evidence" value="ECO:0007669"/>
    <property type="project" value="TreeGrafter"/>
</dbReference>
<gene>
    <name evidence="6" type="ORF">HY834_14700</name>
</gene>
<proteinExistence type="inferred from homology"/>
<dbReference type="InterPro" id="IPR030678">
    <property type="entry name" value="Peptide/Ni-bd"/>
</dbReference>
<dbReference type="Proteomes" id="UP000782610">
    <property type="component" value="Unassembled WGS sequence"/>
</dbReference>
<dbReference type="SUPFAM" id="SSF53850">
    <property type="entry name" value="Periplasmic binding protein-like II"/>
    <property type="match status" value="1"/>
</dbReference>
<dbReference type="CDD" id="cd08494">
    <property type="entry name" value="PBP2_NikA_DppA_OppA_like_6"/>
    <property type="match status" value="1"/>
</dbReference>
<comment type="similarity">
    <text evidence="2">Belongs to the bacterial solute-binding protein 5 family.</text>
</comment>
<name>A0A933L5Z2_9HYPH</name>
<evidence type="ECO:0000313" key="7">
    <source>
        <dbReference type="Proteomes" id="UP000782610"/>
    </source>
</evidence>
<keyword evidence="3 4" id="KW-0732">Signal</keyword>
<protein>
    <submittedName>
        <fullName evidence="6">ABC transporter substrate-binding protein</fullName>
    </submittedName>
</protein>
<evidence type="ECO:0000256" key="4">
    <source>
        <dbReference type="SAM" id="SignalP"/>
    </source>
</evidence>
<feature type="chain" id="PRO_5036840893" evidence="4">
    <location>
        <begin position="22"/>
        <end position="493"/>
    </location>
</feature>
<dbReference type="AlphaFoldDB" id="A0A933L5Z2"/>
<dbReference type="GO" id="GO:1904680">
    <property type="term" value="F:peptide transmembrane transporter activity"/>
    <property type="evidence" value="ECO:0007669"/>
    <property type="project" value="TreeGrafter"/>
</dbReference>
<dbReference type="Gene3D" id="3.90.76.10">
    <property type="entry name" value="Dipeptide-binding Protein, Domain 1"/>
    <property type="match status" value="1"/>
</dbReference>
<comment type="caution">
    <text evidence="6">The sequence shown here is derived from an EMBL/GenBank/DDBJ whole genome shotgun (WGS) entry which is preliminary data.</text>
</comment>
<evidence type="ECO:0000313" key="6">
    <source>
        <dbReference type="EMBL" id="MBI4922991.1"/>
    </source>
</evidence>
<dbReference type="Gene3D" id="3.10.105.10">
    <property type="entry name" value="Dipeptide-binding Protein, Domain 3"/>
    <property type="match status" value="1"/>
</dbReference>
<dbReference type="GO" id="GO:0030288">
    <property type="term" value="C:outer membrane-bounded periplasmic space"/>
    <property type="evidence" value="ECO:0007669"/>
    <property type="project" value="UniProtKB-ARBA"/>
</dbReference>
<dbReference type="Gene3D" id="3.40.190.10">
    <property type="entry name" value="Periplasmic binding protein-like II"/>
    <property type="match status" value="1"/>
</dbReference>
<dbReference type="Pfam" id="PF00496">
    <property type="entry name" value="SBP_bac_5"/>
    <property type="match status" value="1"/>
</dbReference>
<dbReference type="EMBL" id="JACRAF010000041">
    <property type="protein sequence ID" value="MBI4922991.1"/>
    <property type="molecule type" value="Genomic_DNA"/>
</dbReference>
<comment type="subcellular location">
    <subcellularLocation>
        <location evidence="1">Periplasm</location>
    </subcellularLocation>
</comment>
<evidence type="ECO:0000256" key="2">
    <source>
        <dbReference type="ARBA" id="ARBA00005695"/>
    </source>
</evidence>
<evidence type="ECO:0000256" key="3">
    <source>
        <dbReference type="ARBA" id="ARBA00022729"/>
    </source>
</evidence>
<dbReference type="PANTHER" id="PTHR30290:SF38">
    <property type="entry name" value="D,D-DIPEPTIDE-BINDING PERIPLASMIC PROTEIN DDPA-RELATED"/>
    <property type="match status" value="1"/>
</dbReference>